<name>A0AAE0L7H1_9CHLO</name>
<evidence type="ECO:0000256" key="4">
    <source>
        <dbReference type="ARBA" id="ARBA00023015"/>
    </source>
</evidence>
<evidence type="ECO:0000259" key="9">
    <source>
        <dbReference type="PROSITE" id="PS50090"/>
    </source>
</evidence>
<evidence type="ECO:0000256" key="1">
    <source>
        <dbReference type="ARBA" id="ARBA00004286"/>
    </source>
</evidence>
<evidence type="ECO:0000256" key="5">
    <source>
        <dbReference type="ARBA" id="ARBA00023125"/>
    </source>
</evidence>
<gene>
    <name evidence="10" type="ORF">CYMTET_16921</name>
</gene>
<evidence type="ECO:0000256" key="6">
    <source>
        <dbReference type="ARBA" id="ARBA00023163"/>
    </source>
</evidence>
<evidence type="ECO:0000256" key="3">
    <source>
        <dbReference type="ARBA" id="ARBA00022454"/>
    </source>
</evidence>
<protein>
    <recommendedName>
        <fullName evidence="9">Myb-like domain-containing protein</fullName>
    </recommendedName>
</protein>
<reference evidence="10 11" key="1">
    <citation type="journal article" date="2015" name="Genome Biol. Evol.">
        <title>Comparative Genomics of a Bacterivorous Green Alga Reveals Evolutionary Causalities and Consequences of Phago-Mixotrophic Mode of Nutrition.</title>
        <authorList>
            <person name="Burns J.A."/>
            <person name="Paasch A."/>
            <person name="Narechania A."/>
            <person name="Kim E."/>
        </authorList>
    </citation>
    <scope>NUCLEOTIDE SEQUENCE [LARGE SCALE GENOMIC DNA]</scope>
    <source>
        <strain evidence="10 11">PLY_AMNH</strain>
    </source>
</reference>
<dbReference type="Pfam" id="PF00249">
    <property type="entry name" value="Myb_DNA-binding"/>
    <property type="match status" value="1"/>
</dbReference>
<dbReference type="InterPro" id="IPR044597">
    <property type="entry name" value="SMH1-6"/>
</dbReference>
<evidence type="ECO:0000256" key="7">
    <source>
        <dbReference type="ARBA" id="ARBA00023242"/>
    </source>
</evidence>
<accession>A0AAE0L7H1</accession>
<dbReference type="InterPro" id="IPR001005">
    <property type="entry name" value="SANT/Myb"/>
</dbReference>
<keyword evidence="4" id="KW-0805">Transcription regulation</keyword>
<comment type="caution">
    <text evidence="10">The sequence shown here is derived from an EMBL/GenBank/DDBJ whole genome shotgun (WGS) entry which is preliminary data.</text>
</comment>
<dbReference type="PANTHER" id="PTHR46267:SF15">
    <property type="entry name" value="WINGED HELIX-TURN-HELIX TRANSCRIPTION REPRESSOR DNA-BINDING PROTEIN-RELATED"/>
    <property type="match status" value="1"/>
</dbReference>
<evidence type="ECO:0000256" key="8">
    <source>
        <dbReference type="SAM" id="MobiDB-lite"/>
    </source>
</evidence>
<proteinExistence type="predicted"/>
<dbReference type="GO" id="GO:0005694">
    <property type="term" value="C:chromosome"/>
    <property type="evidence" value="ECO:0007669"/>
    <property type="project" value="UniProtKB-SubCell"/>
</dbReference>
<organism evidence="10 11">
    <name type="scientific">Cymbomonas tetramitiformis</name>
    <dbReference type="NCBI Taxonomy" id="36881"/>
    <lineage>
        <taxon>Eukaryota</taxon>
        <taxon>Viridiplantae</taxon>
        <taxon>Chlorophyta</taxon>
        <taxon>Pyramimonadophyceae</taxon>
        <taxon>Pyramimonadales</taxon>
        <taxon>Pyramimonadaceae</taxon>
        <taxon>Cymbomonas</taxon>
    </lineage>
</organism>
<dbReference type="PANTHER" id="PTHR46267">
    <property type="entry name" value="SINGLE MYB HISTONE 4"/>
    <property type="match status" value="1"/>
</dbReference>
<comment type="subcellular location">
    <subcellularLocation>
        <location evidence="1">Chromosome</location>
    </subcellularLocation>
    <subcellularLocation>
        <location evidence="2">Nucleus</location>
        <location evidence="2">Nucleolus</location>
    </subcellularLocation>
</comment>
<evidence type="ECO:0000313" key="10">
    <source>
        <dbReference type="EMBL" id="KAK3274923.1"/>
    </source>
</evidence>
<feature type="compositionally biased region" description="Basic and acidic residues" evidence="8">
    <location>
        <begin position="29"/>
        <end position="38"/>
    </location>
</feature>
<feature type="non-terminal residue" evidence="10">
    <location>
        <position position="199"/>
    </location>
</feature>
<sequence length="199" mass="21575">MGRPTKYPGESEEEKRARQRLAIKKRVQKSRERQRELKQQLNSPEDGSSPPGLTPQRRTGRAWTVEESNALRCGVARYGLGKWQQILRDAEFGPILQSRSNVDLKDKWRCLIGRTPQTSRASSALVALAAGKTDADPEGEDMEAALRASGLTLPSIPGGVGLPLEQCITHAITTKGAPAPCLRLAKCPCSVPAAGEVPL</sequence>
<feature type="domain" description="Myb-like" evidence="9">
    <location>
        <begin position="55"/>
        <end position="112"/>
    </location>
</feature>
<dbReference type="FunFam" id="1.10.10.60:FF:000168">
    <property type="entry name" value="Telomere repeat-binding factor 1"/>
    <property type="match status" value="1"/>
</dbReference>
<evidence type="ECO:0000256" key="2">
    <source>
        <dbReference type="ARBA" id="ARBA00004604"/>
    </source>
</evidence>
<dbReference type="SMART" id="SM00717">
    <property type="entry name" value="SANT"/>
    <property type="match status" value="1"/>
</dbReference>
<dbReference type="GO" id="GO:0003691">
    <property type="term" value="F:double-stranded telomeric DNA binding"/>
    <property type="evidence" value="ECO:0007669"/>
    <property type="project" value="InterPro"/>
</dbReference>
<dbReference type="Proteomes" id="UP001190700">
    <property type="component" value="Unassembled WGS sequence"/>
</dbReference>
<evidence type="ECO:0000313" key="11">
    <source>
        <dbReference type="Proteomes" id="UP001190700"/>
    </source>
</evidence>
<dbReference type="GO" id="GO:0005730">
    <property type="term" value="C:nucleolus"/>
    <property type="evidence" value="ECO:0007669"/>
    <property type="project" value="UniProtKB-SubCell"/>
</dbReference>
<dbReference type="InterPro" id="IPR009057">
    <property type="entry name" value="Homeodomain-like_sf"/>
</dbReference>
<dbReference type="AlphaFoldDB" id="A0AAE0L7H1"/>
<keyword evidence="3" id="KW-0158">Chromosome</keyword>
<keyword evidence="11" id="KW-1185">Reference proteome</keyword>
<dbReference type="EMBL" id="LGRX02007482">
    <property type="protein sequence ID" value="KAK3274923.1"/>
    <property type="molecule type" value="Genomic_DNA"/>
</dbReference>
<feature type="region of interest" description="Disordered" evidence="8">
    <location>
        <begin position="25"/>
        <end position="63"/>
    </location>
</feature>
<dbReference type="CDD" id="cd11660">
    <property type="entry name" value="SANT_TRF"/>
    <property type="match status" value="1"/>
</dbReference>
<keyword evidence="5" id="KW-0238">DNA-binding</keyword>
<dbReference type="PROSITE" id="PS50090">
    <property type="entry name" value="MYB_LIKE"/>
    <property type="match status" value="1"/>
</dbReference>
<keyword evidence="7" id="KW-0539">Nucleus</keyword>
<dbReference type="SUPFAM" id="SSF46689">
    <property type="entry name" value="Homeodomain-like"/>
    <property type="match status" value="1"/>
</dbReference>
<dbReference type="Gene3D" id="1.10.246.220">
    <property type="match status" value="1"/>
</dbReference>
<keyword evidence="6" id="KW-0804">Transcription</keyword>